<dbReference type="AlphaFoldDB" id="A0A1C3EKN5"/>
<name>A0A1C3EKN5_9GAMM</name>
<feature type="compositionally biased region" description="Basic and acidic residues" evidence="2">
    <location>
        <begin position="280"/>
        <end position="292"/>
    </location>
</feature>
<keyword evidence="1" id="KW-0175">Coiled coil</keyword>
<evidence type="ECO:0000313" key="4">
    <source>
        <dbReference type="Proteomes" id="UP000094936"/>
    </source>
</evidence>
<sequence length="584" mass="63437">MATSHSRTSRIEEIRKPKGNSQSAALPASPRQTDVGDNYGEHQVHHLEPVPAVHDVGSEGDSESAAPPTVESRQNEEAHKGSFYNPYKFGQDVSSGVQAPLVSEENQVVYATDGKSMYMLDYNNRVYDDTGNSWTNPWVIVPEPAQKTSAKSTAVPSSLVVSTPTSPPPIAGGQPTTGTQPAPRATPDVSNEQNVQSAEGEPQTYDNTLNTDGPKLQPVPAVPDVEPMDNSESAAPPASPRQTDVGNNYGEHQVHHLEPVPAVPDIGPKGDSESAAPPRVESRQNEEAHKGSFDNPYKFGQGVLSGVHEPIVSEENKVAFATDGKSMYQLHYNGRAYDDTGNSWTNPWVIVPEPAQQPSAESTAVSGNPVGSTPTSPALVAGGQPTTETQPAPRATSDVSNEQNMQSAGGEPQSFENSEVSKVVQNFNAEVQSLKEQMSSLENQYSSLQNQYLSLEKQALDSLKQIYNDGSFPPAEKKQISSAVLETAWIRYRQDNMEPDGTVNIDVEGKEILQRWQNLEDKYEVAENDVTRGYIKRQFTDLIDGTAGNLPKQVEDLTDIYLEQALLEYLRTASNALQQQNADN</sequence>
<feature type="compositionally biased region" description="Polar residues" evidence="2">
    <location>
        <begin position="188"/>
        <end position="197"/>
    </location>
</feature>
<evidence type="ECO:0000256" key="1">
    <source>
        <dbReference type="SAM" id="Coils"/>
    </source>
</evidence>
<feature type="region of interest" description="Disordered" evidence="2">
    <location>
        <begin position="1"/>
        <end position="85"/>
    </location>
</feature>
<keyword evidence="4" id="KW-1185">Reference proteome</keyword>
<gene>
    <name evidence="3" type="ORF">A8L45_09210</name>
</gene>
<feature type="compositionally biased region" description="Low complexity" evidence="2">
    <location>
        <begin position="152"/>
        <end position="164"/>
    </location>
</feature>
<feature type="compositionally biased region" description="Polar residues" evidence="2">
    <location>
        <begin position="356"/>
        <end position="376"/>
    </location>
</feature>
<feature type="region of interest" description="Disordered" evidence="2">
    <location>
        <begin position="356"/>
        <end position="417"/>
    </location>
</feature>
<protein>
    <submittedName>
        <fullName evidence="3">Uncharacterized protein</fullName>
    </submittedName>
</protein>
<organism evidence="3 4">
    <name type="scientific">Veronia pacifica</name>
    <dbReference type="NCBI Taxonomy" id="1080227"/>
    <lineage>
        <taxon>Bacteria</taxon>
        <taxon>Pseudomonadati</taxon>
        <taxon>Pseudomonadota</taxon>
        <taxon>Gammaproteobacteria</taxon>
        <taxon>Vibrionales</taxon>
        <taxon>Vibrionaceae</taxon>
        <taxon>Veronia</taxon>
    </lineage>
</organism>
<evidence type="ECO:0000256" key="2">
    <source>
        <dbReference type="SAM" id="MobiDB-lite"/>
    </source>
</evidence>
<feature type="region of interest" description="Disordered" evidence="2">
    <location>
        <begin position="149"/>
        <end position="297"/>
    </location>
</feature>
<feature type="compositionally biased region" description="Basic and acidic residues" evidence="2">
    <location>
        <begin position="39"/>
        <end position="48"/>
    </location>
</feature>
<proteinExistence type="predicted"/>
<feature type="compositionally biased region" description="Polar residues" evidence="2">
    <location>
        <begin position="397"/>
        <end position="407"/>
    </location>
</feature>
<comment type="caution">
    <text evidence="3">The sequence shown here is derived from an EMBL/GenBank/DDBJ whole genome shotgun (WGS) entry which is preliminary data.</text>
</comment>
<evidence type="ECO:0000313" key="3">
    <source>
        <dbReference type="EMBL" id="ODA33797.1"/>
    </source>
</evidence>
<accession>A0A1C3EKN5</accession>
<dbReference type="Proteomes" id="UP000094936">
    <property type="component" value="Unassembled WGS sequence"/>
</dbReference>
<dbReference type="EMBL" id="LYBM01000013">
    <property type="protein sequence ID" value="ODA33797.1"/>
    <property type="molecule type" value="Genomic_DNA"/>
</dbReference>
<feature type="coiled-coil region" evidence="1">
    <location>
        <begin position="417"/>
        <end position="458"/>
    </location>
</feature>
<reference evidence="3 4" key="1">
    <citation type="submission" date="2016-05" db="EMBL/GenBank/DDBJ databases">
        <title>Genomic Taxonomy of the Vibrionaceae.</title>
        <authorList>
            <person name="Gomez-Gil B."/>
            <person name="Enciso-Ibarra J."/>
        </authorList>
    </citation>
    <scope>NUCLEOTIDE SEQUENCE [LARGE SCALE GENOMIC DNA]</scope>
    <source>
        <strain evidence="3 4">CAIM 1920</strain>
    </source>
</reference>